<sequence>MYTYLINEKKEAPMLTNYTKIYADIASRATFGQVEQASKWYLDAERVAEEVARNLKVNLEIGATVVSAFSPRERWARNVVNAIKFSLNEPVVALGNNIRMANSALIFGYDALKGLKTNAFARAIAGDENAVVIDVWMLRALGIEKKTPNRTQYKEMATAVAIVAGMHGMTPRAMQALIWIVVRGSGE</sequence>
<reference evidence="1" key="1">
    <citation type="submission" date="2020-05" db="EMBL/GenBank/DDBJ databases">
        <authorList>
            <person name="Chiriac C."/>
            <person name="Salcher M."/>
            <person name="Ghai R."/>
            <person name="Kavagutti S V."/>
        </authorList>
    </citation>
    <scope>NUCLEOTIDE SEQUENCE</scope>
</reference>
<dbReference type="InterPro" id="IPR055602">
    <property type="entry name" value="DUF7178"/>
</dbReference>
<name>A0A6J7WM56_9CAUD</name>
<dbReference type="Pfam" id="PF23802">
    <property type="entry name" value="DUF7178"/>
    <property type="match status" value="1"/>
</dbReference>
<dbReference type="EMBL" id="LR798269">
    <property type="protein sequence ID" value="CAB5218920.1"/>
    <property type="molecule type" value="Genomic_DNA"/>
</dbReference>
<evidence type="ECO:0000313" key="1">
    <source>
        <dbReference type="EMBL" id="CAB5218920.1"/>
    </source>
</evidence>
<organism evidence="1">
    <name type="scientific">uncultured Caudovirales phage</name>
    <dbReference type="NCBI Taxonomy" id="2100421"/>
    <lineage>
        <taxon>Viruses</taxon>
        <taxon>Duplodnaviria</taxon>
        <taxon>Heunggongvirae</taxon>
        <taxon>Uroviricota</taxon>
        <taxon>Caudoviricetes</taxon>
        <taxon>Peduoviridae</taxon>
        <taxon>Maltschvirus</taxon>
        <taxon>Maltschvirus maltsch</taxon>
    </lineage>
</organism>
<proteinExistence type="predicted"/>
<protein>
    <submittedName>
        <fullName evidence="1">Uncharacterized protein</fullName>
    </submittedName>
</protein>
<gene>
    <name evidence="1" type="ORF">UFOVP222_7</name>
</gene>
<accession>A0A6J7WM56</accession>